<dbReference type="InterPro" id="IPR013830">
    <property type="entry name" value="SGNH_hydro"/>
</dbReference>
<dbReference type="PANTHER" id="PTHR37834:SF2">
    <property type="entry name" value="ESTERASE, SGNH HYDROLASE-TYPE"/>
    <property type="match status" value="1"/>
</dbReference>
<keyword evidence="3" id="KW-0378">Hydrolase</keyword>
<dbReference type="GO" id="GO:0052689">
    <property type="term" value="F:carboxylic ester hydrolase activity"/>
    <property type="evidence" value="ECO:0007669"/>
    <property type="project" value="InterPro"/>
</dbReference>
<dbReference type="OrthoDB" id="426133at2759"/>
<accession>A0A370TZX5</accession>
<dbReference type="Proteomes" id="UP000254866">
    <property type="component" value="Unassembled WGS sequence"/>
</dbReference>
<dbReference type="AlphaFoldDB" id="A0A370TZX5"/>
<evidence type="ECO:0000256" key="1">
    <source>
        <dbReference type="SAM" id="SignalP"/>
    </source>
</evidence>
<dbReference type="InterPro" id="IPR037461">
    <property type="entry name" value="CtCE2-like_dom"/>
</dbReference>
<feature type="chain" id="PRO_5017084709" evidence="1">
    <location>
        <begin position="20"/>
        <end position="430"/>
    </location>
</feature>
<proteinExistence type="predicted"/>
<evidence type="ECO:0000313" key="3">
    <source>
        <dbReference type="EMBL" id="RDL41058.1"/>
    </source>
</evidence>
<dbReference type="InterPro" id="IPR036514">
    <property type="entry name" value="SGNH_hydro_sf"/>
</dbReference>
<dbReference type="InterPro" id="IPR052762">
    <property type="entry name" value="PCW_deacetylase/CE"/>
</dbReference>
<keyword evidence="1" id="KW-0732">Signal</keyword>
<dbReference type="PANTHER" id="PTHR37834">
    <property type="entry name" value="GDSL-LIKE LIPASE/ACYLHYDROLASE DOMAIN PROTEIN (AFU_ORTHOLOGUE AFUA_2G00620)"/>
    <property type="match status" value="1"/>
</dbReference>
<evidence type="ECO:0000313" key="4">
    <source>
        <dbReference type="Proteomes" id="UP000254866"/>
    </source>
</evidence>
<reference evidence="3 4" key="1">
    <citation type="journal article" date="2018" name="IMA Fungus">
        <title>IMA Genome-F 9: Draft genome sequence of Annulohypoxylon stygium, Aspergillus mulundensis, Berkeleyomyces basicola (syn. Thielaviopsis basicola), Ceratocystis smalleyi, two Cercospora beticola strains, Coleophoma cylindrospora, Fusarium fracticaudum, Phialophora cf. hyalina, and Morchella septimelata.</title>
        <authorList>
            <person name="Wingfield B.D."/>
            <person name="Bills G.F."/>
            <person name="Dong Y."/>
            <person name="Huang W."/>
            <person name="Nel W.J."/>
            <person name="Swalarsk-Parry B.S."/>
            <person name="Vaghefi N."/>
            <person name="Wilken P.M."/>
            <person name="An Z."/>
            <person name="de Beer Z.W."/>
            <person name="De Vos L."/>
            <person name="Chen L."/>
            <person name="Duong T.A."/>
            <person name="Gao Y."/>
            <person name="Hammerbacher A."/>
            <person name="Kikkert J.R."/>
            <person name="Li Y."/>
            <person name="Li H."/>
            <person name="Li K."/>
            <person name="Li Q."/>
            <person name="Liu X."/>
            <person name="Ma X."/>
            <person name="Naidoo K."/>
            <person name="Pethybridge S.J."/>
            <person name="Sun J."/>
            <person name="Steenkamp E.T."/>
            <person name="van der Nest M.A."/>
            <person name="van Wyk S."/>
            <person name="Wingfield M.J."/>
            <person name="Xiong C."/>
            <person name="Yue Q."/>
            <person name="Zhang X."/>
        </authorList>
    </citation>
    <scope>NUCLEOTIDE SEQUENCE [LARGE SCALE GENOMIC DNA]</scope>
    <source>
        <strain evidence="3 4">BP 5553</strain>
    </source>
</reference>
<keyword evidence="4" id="KW-1185">Reference proteome</keyword>
<dbReference type="CDD" id="cd01831">
    <property type="entry name" value="Endoglucanase_E_like"/>
    <property type="match status" value="1"/>
</dbReference>
<comment type="caution">
    <text evidence="3">The sequence shown here is derived from an EMBL/GenBank/DDBJ whole genome shotgun (WGS) entry which is preliminary data.</text>
</comment>
<gene>
    <name evidence="3" type="ORF">BP5553_01037</name>
</gene>
<dbReference type="Gene3D" id="2.60.120.260">
    <property type="entry name" value="Galactose-binding domain-like"/>
    <property type="match status" value="1"/>
</dbReference>
<dbReference type="EMBL" id="NPIC01000001">
    <property type="protein sequence ID" value="RDL41058.1"/>
    <property type="molecule type" value="Genomic_DNA"/>
</dbReference>
<organism evidence="3 4">
    <name type="scientific">Venustampulla echinocandica</name>
    <dbReference type="NCBI Taxonomy" id="2656787"/>
    <lineage>
        <taxon>Eukaryota</taxon>
        <taxon>Fungi</taxon>
        <taxon>Dikarya</taxon>
        <taxon>Ascomycota</taxon>
        <taxon>Pezizomycotina</taxon>
        <taxon>Leotiomycetes</taxon>
        <taxon>Helotiales</taxon>
        <taxon>Pleuroascaceae</taxon>
        <taxon>Venustampulla</taxon>
    </lineage>
</organism>
<protein>
    <submittedName>
        <fullName evidence="3">SGNH hydrolase</fullName>
    </submittedName>
</protein>
<feature type="domain" description="SGNH hydrolase-type esterase" evidence="2">
    <location>
        <begin position="174"/>
        <end position="325"/>
    </location>
</feature>
<feature type="signal peptide" evidence="1">
    <location>
        <begin position="1"/>
        <end position="19"/>
    </location>
</feature>
<evidence type="ECO:0000259" key="2">
    <source>
        <dbReference type="Pfam" id="PF13472"/>
    </source>
</evidence>
<dbReference type="Pfam" id="PF13472">
    <property type="entry name" value="Lipase_GDSL_2"/>
    <property type="match status" value="1"/>
</dbReference>
<name>A0A370TZX5_9HELO</name>
<dbReference type="Gene3D" id="3.40.50.1110">
    <property type="entry name" value="SGNH hydrolase"/>
    <property type="match status" value="1"/>
</dbReference>
<dbReference type="RefSeq" id="XP_031873714.1">
    <property type="nucleotide sequence ID" value="XM_032009660.1"/>
</dbReference>
<sequence length="430" mass="48184">MRFTSICSLILTCVCCVSATIFQNSQERITNYPNTVIDTVGYQFQKYSPDAPELSYKGRWDSKHLSWWSAPGLKFGFTGKQVAITFGLLTTDKTLIAYRIDGQDWQLTNVTTGATHLLVSPSTPGIDLTGPISPSTFEMRVTNWAYGVQIDSVYVTKGDKLIELPNFGRSIEIIGDSLSSGYSATLEGVSSYAYGLAAGLGDTEYSITAYPGICAFDKVCWGNRRGMFYQWWYTSDVSPRASEIYGDKPERWNFSKNAAPDIVVVNLGTNDANAANNVTSEGYVAQYTMLVQGVHAVWPKAQIILISLWNGFDAVGNTYAQGSAWKSEIYSIYEYFNSPSYLENPVLYDPVKNVTYNANEPSSPFVHYFNTTGIMQHNDIGPKWHPTDVGNIKLASHLIQYIKMKFNWILYSTGPEVYHQTLYWNDQDTY</sequence>
<dbReference type="GeneID" id="43593886"/>
<dbReference type="SUPFAM" id="SSF52266">
    <property type="entry name" value="SGNH hydrolase"/>
    <property type="match status" value="1"/>
</dbReference>